<name>A0A1U7XJ79_NICSY</name>
<dbReference type="SMART" id="SM00768">
    <property type="entry name" value="X8"/>
    <property type="match status" value="1"/>
</dbReference>
<dbReference type="Gene3D" id="1.20.58.1040">
    <property type="match status" value="1"/>
</dbReference>
<feature type="domain" description="X8" evidence="4">
    <location>
        <begin position="39"/>
        <end position="124"/>
    </location>
</feature>
<dbReference type="PANTHER" id="PTHR31044:SF130">
    <property type="entry name" value="CARBOHYDRATE-BINDING X8 DOMAIN SUPERFAMILY PROTEIN"/>
    <property type="match status" value="1"/>
</dbReference>
<dbReference type="eggNOG" id="ENOG502SAJ3">
    <property type="taxonomic scope" value="Eukaryota"/>
</dbReference>
<evidence type="ECO:0000259" key="4">
    <source>
        <dbReference type="SMART" id="SM00768"/>
    </source>
</evidence>
<dbReference type="GO" id="GO:0009506">
    <property type="term" value="C:plasmodesma"/>
    <property type="evidence" value="ECO:0007669"/>
    <property type="project" value="UniProtKB-ARBA"/>
</dbReference>
<gene>
    <name evidence="6" type="primary">LOC104238304</name>
</gene>
<dbReference type="InterPro" id="IPR044788">
    <property type="entry name" value="X8_dom_prot"/>
</dbReference>
<dbReference type="Proteomes" id="UP000189701">
    <property type="component" value="Unplaced"/>
</dbReference>
<protein>
    <submittedName>
        <fullName evidence="6">Major pollen allergen Ole e 10-like</fullName>
    </submittedName>
</protein>
<reference evidence="6" key="2">
    <citation type="submission" date="2025-08" db="UniProtKB">
        <authorList>
            <consortium name="RefSeq"/>
        </authorList>
    </citation>
    <scope>IDENTIFICATION</scope>
    <source>
        <tissue evidence="6">Leaf</tissue>
    </source>
</reference>
<reference evidence="5" key="1">
    <citation type="journal article" date="2013" name="Genome Biol.">
        <title>Reference genomes and transcriptomes of Nicotiana sylvestris and Nicotiana tomentosiformis.</title>
        <authorList>
            <person name="Sierro N."/>
            <person name="Battey J.N."/>
            <person name="Ouadi S."/>
            <person name="Bovet L."/>
            <person name="Goepfert S."/>
            <person name="Bakaher N."/>
            <person name="Peitsch M.C."/>
            <person name="Ivanov N.V."/>
        </authorList>
    </citation>
    <scope>NUCLEOTIDE SEQUENCE [LARGE SCALE GENOMIC DNA]</scope>
</reference>
<accession>A0A1U7XJ79</accession>
<dbReference type="InterPro" id="IPR012946">
    <property type="entry name" value="X8"/>
</dbReference>
<dbReference type="OrthoDB" id="1928574at2759"/>
<dbReference type="PANTHER" id="PTHR31044">
    <property type="entry name" value="BETA-1,3 GLUCANASE"/>
    <property type="match status" value="1"/>
</dbReference>
<evidence type="ECO:0000256" key="2">
    <source>
        <dbReference type="ARBA" id="ARBA00023157"/>
    </source>
</evidence>
<dbReference type="FunFam" id="1.20.58.1040:FF:000003">
    <property type="entry name" value="glucan endo-1,3-beta-glucosidase 7"/>
    <property type="match status" value="1"/>
</dbReference>
<dbReference type="RefSeq" id="XP_009790933.1">
    <property type="nucleotide sequence ID" value="XM_009792631.1"/>
</dbReference>
<dbReference type="GeneID" id="104238304"/>
<organism evidence="5 6">
    <name type="scientific">Nicotiana sylvestris</name>
    <name type="common">Wood tobacco</name>
    <name type="synonym">South American tobacco</name>
    <dbReference type="NCBI Taxonomy" id="4096"/>
    <lineage>
        <taxon>Eukaryota</taxon>
        <taxon>Viridiplantae</taxon>
        <taxon>Streptophyta</taxon>
        <taxon>Embryophyta</taxon>
        <taxon>Tracheophyta</taxon>
        <taxon>Spermatophyta</taxon>
        <taxon>Magnoliopsida</taxon>
        <taxon>eudicotyledons</taxon>
        <taxon>Gunneridae</taxon>
        <taxon>Pentapetalae</taxon>
        <taxon>asterids</taxon>
        <taxon>lamiids</taxon>
        <taxon>Solanales</taxon>
        <taxon>Solanaceae</taxon>
        <taxon>Nicotianoideae</taxon>
        <taxon>Nicotianeae</taxon>
        <taxon>Nicotiana</taxon>
    </lineage>
</organism>
<sequence>MAHPFRVVDPILILSLLLLFFNSGGILNPTNAQAPGQGSWCIARPSTSDEELQRNIHYICNEQGIDCSLINDGGSCFNPNTYMNHASVAMNIYYQNFGRNYWNCDFGNTAVIVVTDPSYDNCKFEFSQ</sequence>
<dbReference type="STRING" id="4096.A0A1U7XJ79"/>
<dbReference type="Pfam" id="PF07983">
    <property type="entry name" value="X8"/>
    <property type="match status" value="1"/>
</dbReference>
<evidence type="ECO:0000313" key="5">
    <source>
        <dbReference type="Proteomes" id="UP000189701"/>
    </source>
</evidence>
<keyword evidence="1 3" id="KW-0732">Signal</keyword>
<keyword evidence="2" id="KW-1015">Disulfide bond</keyword>
<proteinExistence type="predicted"/>
<keyword evidence="5" id="KW-1185">Reference proteome</keyword>
<dbReference type="KEGG" id="nsy:104238304"/>
<evidence type="ECO:0000256" key="1">
    <source>
        <dbReference type="ARBA" id="ARBA00022729"/>
    </source>
</evidence>
<evidence type="ECO:0000256" key="3">
    <source>
        <dbReference type="SAM" id="SignalP"/>
    </source>
</evidence>
<feature type="chain" id="PRO_5010543302" evidence="3">
    <location>
        <begin position="33"/>
        <end position="128"/>
    </location>
</feature>
<feature type="signal peptide" evidence="3">
    <location>
        <begin position="1"/>
        <end position="32"/>
    </location>
</feature>
<evidence type="ECO:0000313" key="6">
    <source>
        <dbReference type="RefSeq" id="XP_009790933.1"/>
    </source>
</evidence>
<dbReference type="AlphaFoldDB" id="A0A1U7XJ79"/>